<protein>
    <recommendedName>
        <fullName evidence="1">DUF5655 domain-containing protein</fullName>
    </recommendedName>
</protein>
<evidence type="ECO:0000313" key="2">
    <source>
        <dbReference type="EMBL" id="GGH11369.1"/>
    </source>
</evidence>
<name>A0ABQ1Y3J3_9BACL</name>
<dbReference type="Pfam" id="PF18899">
    <property type="entry name" value="DUF5655"/>
    <property type="match status" value="1"/>
</dbReference>
<sequence>MGDIKLFRLATGGVEELSGHTVTVERSLQTLMEHNLEALLGIRFLASEYITGKRHSGRIDTLGIDEDNSPVIFEYKRATNENVINQGLYYLDWLMDHQAEFTLLVQKRFGSEVSQAIDWSAPRLLCIAGGFTKFDEYAVQQIDRNIALYTYKKYGDELLLLDLVNATTANQPVHSSAVSAIKNTNNKTVTDYLAQASTDLTDRFEELKAFILALGDDVQMNTLKDYIAFKRIKNFACVEIHPQKKSITVFVKVEPDKIELQSGFTRDVRNIGHYGTGDLEITIMKDEHLKEAKALIQQSYEMS</sequence>
<keyword evidence="3" id="KW-1185">Reference proteome</keyword>
<dbReference type="EMBL" id="BMFT01000001">
    <property type="protein sequence ID" value="GGH11369.1"/>
    <property type="molecule type" value="Genomic_DNA"/>
</dbReference>
<dbReference type="RefSeq" id="WP_188535146.1">
    <property type="nucleotide sequence ID" value="NZ_BMFT01000001.1"/>
</dbReference>
<dbReference type="InterPro" id="IPR043714">
    <property type="entry name" value="DUF5655"/>
</dbReference>
<evidence type="ECO:0000259" key="1">
    <source>
        <dbReference type="Pfam" id="PF18899"/>
    </source>
</evidence>
<feature type="domain" description="DUF5655" evidence="1">
    <location>
        <begin position="189"/>
        <end position="302"/>
    </location>
</feature>
<dbReference type="Gene3D" id="3.40.1350.10">
    <property type="match status" value="1"/>
</dbReference>
<gene>
    <name evidence="2" type="ORF">GCM10008013_03110</name>
</gene>
<accession>A0ABQ1Y3J3</accession>
<proteinExistence type="predicted"/>
<dbReference type="Proteomes" id="UP000659344">
    <property type="component" value="Unassembled WGS sequence"/>
</dbReference>
<dbReference type="InterPro" id="IPR011856">
    <property type="entry name" value="tRNA_endonuc-like_dom_sf"/>
</dbReference>
<reference evidence="3" key="1">
    <citation type="journal article" date="2019" name="Int. J. Syst. Evol. Microbiol.">
        <title>The Global Catalogue of Microorganisms (GCM) 10K type strain sequencing project: providing services to taxonomists for standard genome sequencing and annotation.</title>
        <authorList>
            <consortium name="The Broad Institute Genomics Platform"/>
            <consortium name="The Broad Institute Genome Sequencing Center for Infectious Disease"/>
            <person name="Wu L."/>
            <person name="Ma J."/>
        </authorList>
    </citation>
    <scope>NUCLEOTIDE SEQUENCE [LARGE SCALE GENOMIC DNA]</scope>
    <source>
        <strain evidence="3">CGMCC 1.12769</strain>
    </source>
</reference>
<organism evidence="2 3">
    <name type="scientific">Paenibacillus segetis</name>
    <dbReference type="NCBI Taxonomy" id="1325360"/>
    <lineage>
        <taxon>Bacteria</taxon>
        <taxon>Bacillati</taxon>
        <taxon>Bacillota</taxon>
        <taxon>Bacilli</taxon>
        <taxon>Bacillales</taxon>
        <taxon>Paenibacillaceae</taxon>
        <taxon>Paenibacillus</taxon>
    </lineage>
</organism>
<comment type="caution">
    <text evidence="2">The sequence shown here is derived from an EMBL/GenBank/DDBJ whole genome shotgun (WGS) entry which is preliminary data.</text>
</comment>
<evidence type="ECO:0000313" key="3">
    <source>
        <dbReference type="Proteomes" id="UP000659344"/>
    </source>
</evidence>